<keyword evidence="3" id="KW-0677">Repeat</keyword>
<sequence length="391" mass="44039">MKLLLVEFEDQNGNSLAEKMQVPEIITVDQLKSLINTTMALYINGNQISDTLKSTVECLNLNDEQIIKIKTNEEEAATQAATFCSSSYSGHEGPVLCLKFNEVLVTGGSDCTVRFWDVTTKTQKKILKKHNHWVQCLDISDCKKYVISGAISGDIKLFTSDGEFVRSFNGHKDGVTAIKFYKKFIVSASRDRSVKIFDFDGKCIFSYGHVKPITCLATNGEVIVSGGRDGKIKIYKGNADLSEVNGHGSSINCIDMNGLYMVSADDDGCIVVWKDFIVQRRVKHEREVISVSLGSNNIYFASGSFDKTVRLWSVETGKLIAKYFHVDFVYKVKLFNDLIISSSKDRTVKMFRISKKKVIRDFVCDDEVYCFDYYNNLLVCGTKGNKVYFFK</sequence>
<keyword evidence="2 5" id="KW-0853">WD repeat</keyword>
<feature type="domain" description="TEP-1 C-terminal beta-propeller" evidence="6">
    <location>
        <begin position="325"/>
        <end position="390"/>
    </location>
</feature>
<evidence type="ECO:0000256" key="5">
    <source>
        <dbReference type="PROSITE-ProRule" id="PRU00221"/>
    </source>
</evidence>
<dbReference type="PANTHER" id="PTHR19848">
    <property type="entry name" value="WD40 REPEAT PROTEIN"/>
    <property type="match status" value="1"/>
</dbReference>
<evidence type="ECO:0000259" key="6">
    <source>
        <dbReference type="Pfam" id="PF25048"/>
    </source>
</evidence>
<dbReference type="Pfam" id="PF25048">
    <property type="entry name" value="Beta-prop_TEP1_C"/>
    <property type="match status" value="1"/>
</dbReference>
<dbReference type="InterPro" id="IPR056828">
    <property type="entry name" value="Beta-prop_TEP1_C"/>
</dbReference>
<dbReference type="OrthoDB" id="544788at2759"/>
<dbReference type="OMA" id="AWEPYHR"/>
<name>A0A0F9YSA8_9MICR</name>
<dbReference type="Pfam" id="PF00400">
    <property type="entry name" value="WD40"/>
    <property type="match status" value="6"/>
</dbReference>
<dbReference type="PRINTS" id="PR00320">
    <property type="entry name" value="GPROTEINBRPT"/>
</dbReference>
<dbReference type="InterPro" id="IPR015943">
    <property type="entry name" value="WD40/YVTN_repeat-like_dom_sf"/>
</dbReference>
<keyword evidence="4" id="KW-0539">Nucleus</keyword>
<organism evidence="7 8">
    <name type="scientific">Vairimorpha ceranae</name>
    <dbReference type="NCBI Taxonomy" id="40302"/>
    <lineage>
        <taxon>Eukaryota</taxon>
        <taxon>Fungi</taxon>
        <taxon>Fungi incertae sedis</taxon>
        <taxon>Microsporidia</taxon>
        <taxon>Nosematidae</taxon>
        <taxon>Vairimorpha</taxon>
    </lineage>
</organism>
<evidence type="ECO:0000313" key="7">
    <source>
        <dbReference type="EMBL" id="KKO75437.1"/>
    </source>
</evidence>
<dbReference type="VEuPathDB" id="MicrosporidiaDB:G9O61_00g014860"/>
<dbReference type="GeneID" id="36319488"/>
<comment type="caution">
    <text evidence="7">The sequence shown here is derived from an EMBL/GenBank/DDBJ whole genome shotgun (WGS) entry which is preliminary data.</text>
</comment>
<protein>
    <submittedName>
        <fullName evidence="7">Wd40 domain-containing protein</fullName>
    </submittedName>
</protein>
<dbReference type="VEuPathDB" id="MicrosporidiaDB:NCER_100632"/>
<evidence type="ECO:0000256" key="1">
    <source>
        <dbReference type="ARBA" id="ARBA00004604"/>
    </source>
</evidence>
<dbReference type="AlphaFoldDB" id="A0A0F9YSA8"/>
<dbReference type="RefSeq" id="XP_024331179.1">
    <property type="nucleotide sequence ID" value="XM_024474564.1"/>
</dbReference>
<dbReference type="GO" id="GO:0000027">
    <property type="term" value="P:ribosomal large subunit assembly"/>
    <property type="evidence" value="ECO:0007669"/>
    <property type="project" value="TreeGrafter"/>
</dbReference>
<dbReference type="InterPro" id="IPR036322">
    <property type="entry name" value="WD40_repeat_dom_sf"/>
</dbReference>
<dbReference type="PROSITE" id="PS00678">
    <property type="entry name" value="WD_REPEATS_1"/>
    <property type="match status" value="1"/>
</dbReference>
<feature type="repeat" description="WD" evidence="5">
    <location>
        <begin position="281"/>
        <end position="322"/>
    </location>
</feature>
<feature type="repeat" description="WD" evidence="5">
    <location>
        <begin position="88"/>
        <end position="126"/>
    </location>
</feature>
<dbReference type="PROSITE" id="PS50294">
    <property type="entry name" value="WD_REPEATS_REGION"/>
    <property type="match status" value="3"/>
</dbReference>
<feature type="repeat" description="WD" evidence="5">
    <location>
        <begin position="168"/>
        <end position="200"/>
    </location>
</feature>
<dbReference type="SUPFAM" id="SSF50978">
    <property type="entry name" value="WD40 repeat-like"/>
    <property type="match status" value="1"/>
</dbReference>
<dbReference type="InterPro" id="IPR020472">
    <property type="entry name" value="WD40_PAC1"/>
</dbReference>
<dbReference type="GO" id="GO:0005730">
    <property type="term" value="C:nucleolus"/>
    <property type="evidence" value="ECO:0007669"/>
    <property type="project" value="UniProtKB-SubCell"/>
</dbReference>
<keyword evidence="8" id="KW-1185">Reference proteome</keyword>
<reference evidence="7 8" key="1">
    <citation type="journal article" date="2015" name="Environ. Microbiol.">
        <title>Genome analyses suggest the presence of polyploidy and recent human-driven expansions in eight global populations of the honeybee pathogen Nosema ceranae.</title>
        <authorList>
            <person name="Pelin A."/>
            <person name="Selman M."/>
            <person name="Aris-Brosou S."/>
            <person name="Farinelli L."/>
            <person name="Corradi N."/>
        </authorList>
    </citation>
    <scope>NUCLEOTIDE SEQUENCE [LARGE SCALE GENOMIC DNA]</scope>
    <source>
        <strain evidence="7 8">PA08 1199</strain>
    </source>
</reference>
<dbReference type="InterPro" id="IPR001680">
    <property type="entry name" value="WD40_rpt"/>
</dbReference>
<evidence type="ECO:0000256" key="2">
    <source>
        <dbReference type="ARBA" id="ARBA00022574"/>
    </source>
</evidence>
<evidence type="ECO:0000313" key="8">
    <source>
        <dbReference type="Proteomes" id="UP000034350"/>
    </source>
</evidence>
<dbReference type="Gene3D" id="2.130.10.10">
    <property type="entry name" value="YVTN repeat-like/Quinoprotein amine dehydrogenase"/>
    <property type="match status" value="3"/>
</dbReference>
<dbReference type="PROSITE" id="PS50082">
    <property type="entry name" value="WD_REPEATS_2"/>
    <property type="match status" value="3"/>
</dbReference>
<dbReference type="Proteomes" id="UP000034350">
    <property type="component" value="Unassembled WGS sequence"/>
</dbReference>
<dbReference type="SMART" id="SM00320">
    <property type="entry name" value="WD40"/>
    <property type="match status" value="8"/>
</dbReference>
<dbReference type="InterPro" id="IPR019775">
    <property type="entry name" value="WD40_repeat_CS"/>
</dbReference>
<dbReference type="EMBL" id="JPQZ01000021">
    <property type="protein sequence ID" value="KKO75437.1"/>
    <property type="molecule type" value="Genomic_DNA"/>
</dbReference>
<dbReference type="PANTHER" id="PTHR19848:SF0">
    <property type="entry name" value="NOTCHLESS PROTEIN HOMOLOG 1"/>
    <property type="match status" value="1"/>
</dbReference>
<evidence type="ECO:0000256" key="4">
    <source>
        <dbReference type="ARBA" id="ARBA00023242"/>
    </source>
</evidence>
<evidence type="ECO:0000256" key="3">
    <source>
        <dbReference type="ARBA" id="ARBA00022737"/>
    </source>
</evidence>
<accession>A0A0F9YSA8</accession>
<dbReference type="CDD" id="cd00200">
    <property type="entry name" value="WD40"/>
    <property type="match status" value="1"/>
</dbReference>
<gene>
    <name evidence="7" type="ORF">AAJ76_2100017279</name>
</gene>
<proteinExistence type="predicted"/>
<comment type="subcellular location">
    <subcellularLocation>
        <location evidence="1">Nucleus</location>
        <location evidence="1">Nucleolus</location>
    </subcellularLocation>
</comment>
<dbReference type="VEuPathDB" id="MicrosporidiaDB:AAJ76_2100017279"/>